<proteinExistence type="predicted"/>
<dbReference type="InterPro" id="IPR057135">
    <property type="entry name" value="At4g27190-like_LRR"/>
</dbReference>
<gene>
    <name evidence="2" type="ORF">CK203_062617</name>
</gene>
<protein>
    <recommendedName>
        <fullName evidence="1">Disease resistance protein At4g27190-like leucine-rich repeats domain-containing protein</fullName>
    </recommendedName>
</protein>
<dbReference type="Pfam" id="PF23247">
    <property type="entry name" value="LRR_RPS2"/>
    <property type="match status" value="1"/>
</dbReference>
<sequence length="121" mass="14455">MCDSVNEVIQVEIVGNDGHELTDNEIEFTRLKSLTLHHLPNLKSFCSSTRYVFKFPSLETMHVRECHGMEFFYKGVLDTPRLKSVRYHFFEECWQDDLNTTIRKKFMEQARYEWNAKLLKS</sequence>
<dbReference type="AlphaFoldDB" id="A0A438FZ53"/>
<dbReference type="EMBL" id="QGNW01000691">
    <property type="protein sequence ID" value="RVW65246.1"/>
    <property type="molecule type" value="Genomic_DNA"/>
</dbReference>
<dbReference type="Proteomes" id="UP000288805">
    <property type="component" value="Unassembled WGS sequence"/>
</dbReference>
<accession>A0A438FZ53</accession>
<feature type="domain" description="Disease resistance protein At4g27190-like leucine-rich repeats" evidence="1">
    <location>
        <begin position="2"/>
        <end position="70"/>
    </location>
</feature>
<name>A0A438FZ53_VITVI</name>
<comment type="caution">
    <text evidence="2">The sequence shown here is derived from an EMBL/GenBank/DDBJ whole genome shotgun (WGS) entry which is preliminary data.</text>
</comment>
<evidence type="ECO:0000313" key="3">
    <source>
        <dbReference type="Proteomes" id="UP000288805"/>
    </source>
</evidence>
<evidence type="ECO:0000259" key="1">
    <source>
        <dbReference type="Pfam" id="PF23247"/>
    </source>
</evidence>
<dbReference type="OrthoDB" id="1436238at2759"/>
<reference evidence="2 3" key="1">
    <citation type="journal article" date="2018" name="PLoS Genet.">
        <title>Population sequencing reveals clonal diversity and ancestral inbreeding in the grapevine cultivar Chardonnay.</title>
        <authorList>
            <person name="Roach M.J."/>
            <person name="Johnson D.L."/>
            <person name="Bohlmann J."/>
            <person name="van Vuuren H.J."/>
            <person name="Jones S.J."/>
            <person name="Pretorius I.S."/>
            <person name="Schmidt S.A."/>
            <person name="Borneman A.R."/>
        </authorList>
    </citation>
    <scope>NUCLEOTIDE SEQUENCE [LARGE SCALE GENOMIC DNA]</scope>
    <source>
        <strain evidence="3">cv. Chardonnay</strain>
        <tissue evidence="2">Leaf</tissue>
    </source>
</reference>
<organism evidence="2 3">
    <name type="scientific">Vitis vinifera</name>
    <name type="common">Grape</name>
    <dbReference type="NCBI Taxonomy" id="29760"/>
    <lineage>
        <taxon>Eukaryota</taxon>
        <taxon>Viridiplantae</taxon>
        <taxon>Streptophyta</taxon>
        <taxon>Embryophyta</taxon>
        <taxon>Tracheophyta</taxon>
        <taxon>Spermatophyta</taxon>
        <taxon>Magnoliopsida</taxon>
        <taxon>eudicotyledons</taxon>
        <taxon>Gunneridae</taxon>
        <taxon>Pentapetalae</taxon>
        <taxon>rosids</taxon>
        <taxon>Vitales</taxon>
        <taxon>Vitaceae</taxon>
        <taxon>Viteae</taxon>
        <taxon>Vitis</taxon>
    </lineage>
</organism>
<evidence type="ECO:0000313" key="2">
    <source>
        <dbReference type="EMBL" id="RVW65246.1"/>
    </source>
</evidence>